<proteinExistence type="predicted"/>
<evidence type="ECO:0000256" key="1">
    <source>
        <dbReference type="ARBA" id="ARBA00004167"/>
    </source>
</evidence>
<protein>
    <recommendedName>
        <fullName evidence="8">Protein kinase domain-containing protein</fullName>
    </recommendedName>
</protein>
<accession>A0ABP0YAB7</accession>
<dbReference type="InterPro" id="IPR001245">
    <property type="entry name" value="Ser-Thr/Tyr_kinase_cat_dom"/>
</dbReference>
<dbReference type="PROSITE" id="PS50011">
    <property type="entry name" value="PROTEIN_KINASE_DOM"/>
    <property type="match status" value="1"/>
</dbReference>
<keyword evidence="5 6" id="KW-0472">Membrane</keyword>
<feature type="signal peptide" evidence="7">
    <location>
        <begin position="1"/>
        <end position="16"/>
    </location>
</feature>
<name>A0ABP0YAB7_9ROSI</name>
<sequence length="200" mass="22739">MFVLWLILLSNSLSNYQLVSLRMSSYFSPPSDNGEINTGGTVFYVVLCFLIFAVIGAISYCFARKVRQGIVRELQNVVVSAAADVARSPVPNVVQTWEIDQPTMEKFIREMAEERPVRFTPQQLYCFTSNYSAPLGSGGFVRVYKGQFPNDVKIAVKVLKRNSDRQAEEQFMAEVGTIGRTYHINLVRLYCFVMTNIWVH</sequence>
<dbReference type="EMBL" id="OZ021737">
    <property type="protein sequence ID" value="CAK9317404.1"/>
    <property type="molecule type" value="Genomic_DNA"/>
</dbReference>
<keyword evidence="2 6" id="KW-0812">Transmembrane</keyword>
<feature type="domain" description="Protein kinase" evidence="8">
    <location>
        <begin position="129"/>
        <end position="200"/>
    </location>
</feature>
<feature type="transmembrane region" description="Helical" evidence="6">
    <location>
        <begin position="38"/>
        <end position="63"/>
    </location>
</feature>
<dbReference type="PANTHER" id="PTHR47974:SF9">
    <property type="entry name" value="RECEPTOR-LIKE SERINE_THREONINE-PROTEIN KINASE"/>
    <property type="match status" value="1"/>
</dbReference>
<evidence type="ECO:0000259" key="8">
    <source>
        <dbReference type="PROSITE" id="PS50011"/>
    </source>
</evidence>
<reference evidence="9 10" key="1">
    <citation type="submission" date="2024-03" db="EMBL/GenBank/DDBJ databases">
        <authorList>
            <person name="Gkanogiannis A."/>
            <person name="Becerra Lopez-Lavalle L."/>
        </authorList>
    </citation>
    <scope>NUCLEOTIDE SEQUENCE [LARGE SCALE GENOMIC DNA]</scope>
</reference>
<keyword evidence="3 7" id="KW-0732">Signal</keyword>
<evidence type="ECO:0000313" key="9">
    <source>
        <dbReference type="EMBL" id="CAK9317404.1"/>
    </source>
</evidence>
<evidence type="ECO:0000256" key="4">
    <source>
        <dbReference type="ARBA" id="ARBA00022989"/>
    </source>
</evidence>
<feature type="chain" id="PRO_5046768203" description="Protein kinase domain-containing protein" evidence="7">
    <location>
        <begin position="17"/>
        <end position="200"/>
    </location>
</feature>
<gene>
    <name evidence="9" type="ORF">CITCOLO1_LOCUS9307</name>
</gene>
<dbReference type="PANTHER" id="PTHR47974">
    <property type="entry name" value="OS07G0415500 PROTEIN"/>
    <property type="match status" value="1"/>
</dbReference>
<organism evidence="9 10">
    <name type="scientific">Citrullus colocynthis</name>
    <name type="common">colocynth</name>
    <dbReference type="NCBI Taxonomy" id="252529"/>
    <lineage>
        <taxon>Eukaryota</taxon>
        <taxon>Viridiplantae</taxon>
        <taxon>Streptophyta</taxon>
        <taxon>Embryophyta</taxon>
        <taxon>Tracheophyta</taxon>
        <taxon>Spermatophyta</taxon>
        <taxon>Magnoliopsida</taxon>
        <taxon>eudicotyledons</taxon>
        <taxon>Gunneridae</taxon>
        <taxon>Pentapetalae</taxon>
        <taxon>rosids</taxon>
        <taxon>fabids</taxon>
        <taxon>Cucurbitales</taxon>
        <taxon>Cucurbitaceae</taxon>
        <taxon>Benincaseae</taxon>
        <taxon>Citrullus</taxon>
    </lineage>
</organism>
<keyword evidence="10" id="KW-1185">Reference proteome</keyword>
<evidence type="ECO:0000313" key="10">
    <source>
        <dbReference type="Proteomes" id="UP001642487"/>
    </source>
</evidence>
<dbReference type="Gene3D" id="3.30.200.20">
    <property type="entry name" value="Phosphorylase Kinase, domain 1"/>
    <property type="match status" value="1"/>
</dbReference>
<evidence type="ECO:0000256" key="5">
    <source>
        <dbReference type="ARBA" id="ARBA00023136"/>
    </source>
</evidence>
<comment type="subcellular location">
    <subcellularLocation>
        <location evidence="1">Membrane</location>
        <topology evidence="1">Single-pass membrane protein</topology>
    </subcellularLocation>
</comment>
<keyword evidence="4 6" id="KW-1133">Transmembrane helix</keyword>
<dbReference type="Pfam" id="PF07714">
    <property type="entry name" value="PK_Tyr_Ser-Thr"/>
    <property type="match status" value="1"/>
</dbReference>
<evidence type="ECO:0000256" key="3">
    <source>
        <dbReference type="ARBA" id="ARBA00022729"/>
    </source>
</evidence>
<evidence type="ECO:0000256" key="7">
    <source>
        <dbReference type="SAM" id="SignalP"/>
    </source>
</evidence>
<dbReference type="SUPFAM" id="SSF56112">
    <property type="entry name" value="Protein kinase-like (PK-like)"/>
    <property type="match status" value="1"/>
</dbReference>
<dbReference type="InterPro" id="IPR000719">
    <property type="entry name" value="Prot_kinase_dom"/>
</dbReference>
<dbReference type="Proteomes" id="UP001642487">
    <property type="component" value="Chromosome 3"/>
</dbReference>
<evidence type="ECO:0000256" key="6">
    <source>
        <dbReference type="SAM" id="Phobius"/>
    </source>
</evidence>
<evidence type="ECO:0000256" key="2">
    <source>
        <dbReference type="ARBA" id="ARBA00022692"/>
    </source>
</evidence>
<dbReference type="InterPro" id="IPR011009">
    <property type="entry name" value="Kinase-like_dom_sf"/>
</dbReference>